<dbReference type="InterPro" id="IPR002634">
    <property type="entry name" value="BolA"/>
</dbReference>
<evidence type="ECO:0000313" key="3">
    <source>
        <dbReference type="EMBL" id="KAG8228020.1"/>
    </source>
</evidence>
<accession>A0A8K0NXF3</accession>
<dbReference type="PANTHER" id="PTHR46229:SF2">
    <property type="entry name" value="BOLA-LIKE PROTEIN 1"/>
    <property type="match status" value="1"/>
</dbReference>
<dbReference type="OrthoDB" id="4983at2759"/>
<dbReference type="Pfam" id="PF01722">
    <property type="entry name" value="BolA"/>
    <property type="match status" value="1"/>
</dbReference>
<protein>
    <submittedName>
        <fullName evidence="3">Uncharacterized protein</fullName>
    </submittedName>
</protein>
<gene>
    <name evidence="3" type="ORF">J437_LFUL003655</name>
</gene>
<dbReference type="FunFam" id="3.30.300.90:FF:000001">
    <property type="entry name" value="Transcriptional regulator BolA"/>
    <property type="match status" value="1"/>
</dbReference>
<dbReference type="AlphaFoldDB" id="A0A8K0NXF3"/>
<dbReference type="PANTHER" id="PTHR46229">
    <property type="entry name" value="BOLA TRANSCRIPTION REGULATOR"/>
    <property type="match status" value="1"/>
</dbReference>
<reference evidence="3" key="2">
    <citation type="submission" date="2017-10" db="EMBL/GenBank/DDBJ databases">
        <title>Ladona fulva Genome sequencing and assembly.</title>
        <authorList>
            <person name="Murali S."/>
            <person name="Richards S."/>
            <person name="Bandaranaike D."/>
            <person name="Bellair M."/>
            <person name="Blankenburg K."/>
            <person name="Chao H."/>
            <person name="Dinh H."/>
            <person name="Doddapaneni H."/>
            <person name="Dugan-Rocha S."/>
            <person name="Elkadiri S."/>
            <person name="Gnanaolivu R."/>
            <person name="Hernandez B."/>
            <person name="Skinner E."/>
            <person name="Javaid M."/>
            <person name="Lee S."/>
            <person name="Li M."/>
            <person name="Ming W."/>
            <person name="Munidasa M."/>
            <person name="Muniz J."/>
            <person name="Nguyen L."/>
            <person name="Hughes D."/>
            <person name="Osuji N."/>
            <person name="Pu L.-L."/>
            <person name="Puazo M."/>
            <person name="Qu C."/>
            <person name="Quiroz J."/>
            <person name="Raj R."/>
            <person name="Weissenberger G."/>
            <person name="Xin Y."/>
            <person name="Zou X."/>
            <person name="Han Y."/>
            <person name="Worley K."/>
            <person name="Muzny D."/>
            <person name="Gibbs R."/>
        </authorList>
    </citation>
    <scope>NUCLEOTIDE SEQUENCE</scope>
    <source>
        <strain evidence="3">Sampled in the wild</strain>
    </source>
</reference>
<reference evidence="3" key="1">
    <citation type="submission" date="2013-04" db="EMBL/GenBank/DDBJ databases">
        <authorList>
            <person name="Qu J."/>
            <person name="Murali S.C."/>
            <person name="Bandaranaike D."/>
            <person name="Bellair M."/>
            <person name="Blankenburg K."/>
            <person name="Chao H."/>
            <person name="Dinh H."/>
            <person name="Doddapaneni H."/>
            <person name="Downs B."/>
            <person name="Dugan-Rocha S."/>
            <person name="Elkadiri S."/>
            <person name="Gnanaolivu R.D."/>
            <person name="Hernandez B."/>
            <person name="Javaid M."/>
            <person name="Jayaseelan J.C."/>
            <person name="Lee S."/>
            <person name="Li M."/>
            <person name="Ming W."/>
            <person name="Munidasa M."/>
            <person name="Muniz J."/>
            <person name="Nguyen L."/>
            <person name="Ongeri F."/>
            <person name="Osuji N."/>
            <person name="Pu L.-L."/>
            <person name="Puazo M."/>
            <person name="Qu C."/>
            <person name="Quiroz J."/>
            <person name="Raj R."/>
            <person name="Weissenberger G."/>
            <person name="Xin Y."/>
            <person name="Zou X."/>
            <person name="Han Y."/>
            <person name="Richards S."/>
            <person name="Worley K."/>
            <person name="Muzny D."/>
            <person name="Gibbs R."/>
        </authorList>
    </citation>
    <scope>NUCLEOTIDE SEQUENCE</scope>
    <source>
        <strain evidence="3">Sampled in the wild</strain>
    </source>
</reference>
<dbReference type="GO" id="GO:0005739">
    <property type="term" value="C:mitochondrion"/>
    <property type="evidence" value="ECO:0007669"/>
    <property type="project" value="TreeGrafter"/>
</dbReference>
<dbReference type="InterPro" id="IPR036065">
    <property type="entry name" value="BolA-like_sf"/>
</dbReference>
<proteinExistence type="inferred from homology"/>
<comment type="similarity">
    <text evidence="1 2">Belongs to the BolA/IbaG family.</text>
</comment>
<evidence type="ECO:0000256" key="1">
    <source>
        <dbReference type="ARBA" id="ARBA00005578"/>
    </source>
</evidence>
<dbReference type="SUPFAM" id="SSF82657">
    <property type="entry name" value="BolA-like"/>
    <property type="match status" value="1"/>
</dbReference>
<evidence type="ECO:0000256" key="2">
    <source>
        <dbReference type="RuleBase" id="RU003860"/>
    </source>
</evidence>
<comment type="caution">
    <text evidence="3">The sequence shown here is derived from an EMBL/GenBank/DDBJ whole genome shotgun (WGS) entry which is preliminary data.</text>
</comment>
<dbReference type="EMBL" id="KZ308356">
    <property type="protein sequence ID" value="KAG8228020.1"/>
    <property type="molecule type" value="Genomic_DNA"/>
</dbReference>
<dbReference type="InterPro" id="IPR050961">
    <property type="entry name" value="BolA/IbaG_stress_morph_reg"/>
</dbReference>
<dbReference type="Gene3D" id="3.30.300.90">
    <property type="entry name" value="BolA-like"/>
    <property type="match status" value="1"/>
</dbReference>
<organism evidence="3 4">
    <name type="scientific">Ladona fulva</name>
    <name type="common">Scarce chaser dragonfly</name>
    <name type="synonym">Libellula fulva</name>
    <dbReference type="NCBI Taxonomy" id="123851"/>
    <lineage>
        <taxon>Eukaryota</taxon>
        <taxon>Metazoa</taxon>
        <taxon>Ecdysozoa</taxon>
        <taxon>Arthropoda</taxon>
        <taxon>Hexapoda</taxon>
        <taxon>Insecta</taxon>
        <taxon>Pterygota</taxon>
        <taxon>Palaeoptera</taxon>
        <taxon>Odonata</taxon>
        <taxon>Epiprocta</taxon>
        <taxon>Anisoptera</taxon>
        <taxon>Libelluloidea</taxon>
        <taxon>Libellulidae</taxon>
        <taxon>Ladona</taxon>
    </lineage>
</organism>
<name>A0A8K0NXF3_LADFU</name>
<sequence>MLKFIRAFRGAHVINGPVTRRSYSKMLHSMEKDRPVEYSISSKLNKMFEPKHLQVINESHKHNVPKGSETHFKVVVVSEKFENVSLLNRHRMVNDVLQDELNTGVHALSVVAKTPSQWENSDQTILPSPACRGGFGK</sequence>
<dbReference type="GO" id="GO:1990229">
    <property type="term" value="C:iron-sulfur cluster assembly complex"/>
    <property type="evidence" value="ECO:0007669"/>
    <property type="project" value="UniProtKB-ARBA"/>
</dbReference>
<dbReference type="Proteomes" id="UP000792457">
    <property type="component" value="Unassembled WGS sequence"/>
</dbReference>
<evidence type="ECO:0000313" key="4">
    <source>
        <dbReference type="Proteomes" id="UP000792457"/>
    </source>
</evidence>
<keyword evidence="4" id="KW-1185">Reference proteome</keyword>